<gene>
    <name evidence="2" type="ORF">GLAREA_05810</name>
</gene>
<dbReference type="HOGENOM" id="CLU_038189_0_0_1"/>
<dbReference type="Proteomes" id="UP000016922">
    <property type="component" value="Unassembled WGS sequence"/>
</dbReference>
<feature type="domain" description="F-box" evidence="1">
    <location>
        <begin position="1"/>
        <end position="46"/>
    </location>
</feature>
<reference evidence="2 3" key="1">
    <citation type="journal article" date="2013" name="BMC Genomics">
        <title>Genomics-driven discovery of the pneumocandin biosynthetic gene cluster in the fungus Glarea lozoyensis.</title>
        <authorList>
            <person name="Chen L."/>
            <person name="Yue Q."/>
            <person name="Zhang X."/>
            <person name="Xiang M."/>
            <person name="Wang C."/>
            <person name="Li S."/>
            <person name="Che Y."/>
            <person name="Ortiz-Lopez F.J."/>
            <person name="Bills G.F."/>
            <person name="Liu X."/>
            <person name="An Z."/>
        </authorList>
    </citation>
    <scope>NUCLEOTIDE SEQUENCE [LARGE SCALE GENOMIC DNA]</scope>
    <source>
        <strain evidence="3">ATCC 20868 / MF5171</strain>
    </source>
</reference>
<dbReference type="OrthoDB" id="3481585at2759"/>
<dbReference type="PROSITE" id="PS50181">
    <property type="entry name" value="FBOX"/>
    <property type="match status" value="1"/>
</dbReference>
<dbReference type="SUPFAM" id="SSF81383">
    <property type="entry name" value="F-box domain"/>
    <property type="match status" value="1"/>
</dbReference>
<dbReference type="RefSeq" id="XP_008077290.1">
    <property type="nucleotide sequence ID" value="XM_008079099.1"/>
</dbReference>
<dbReference type="GeneID" id="19464864"/>
<dbReference type="KEGG" id="glz:GLAREA_05810"/>
<dbReference type="InterPro" id="IPR036047">
    <property type="entry name" value="F-box-like_dom_sf"/>
</dbReference>
<evidence type="ECO:0000313" key="2">
    <source>
        <dbReference type="EMBL" id="EPE36472.1"/>
    </source>
</evidence>
<dbReference type="AlphaFoldDB" id="S3DDH3"/>
<name>S3DDH3_GLAL2</name>
<organism evidence="2 3">
    <name type="scientific">Glarea lozoyensis (strain ATCC 20868 / MF5171)</name>
    <dbReference type="NCBI Taxonomy" id="1116229"/>
    <lineage>
        <taxon>Eukaryota</taxon>
        <taxon>Fungi</taxon>
        <taxon>Dikarya</taxon>
        <taxon>Ascomycota</taxon>
        <taxon>Pezizomycotina</taxon>
        <taxon>Leotiomycetes</taxon>
        <taxon>Helotiales</taxon>
        <taxon>Helotiaceae</taxon>
        <taxon>Glarea</taxon>
    </lineage>
</organism>
<sequence length="428" mass="50184">MLFLPLDIQLLIIPNLTSISLISLSQTNRYFRHLINPQRKHFLDRLLELECLREYGGEIIINRYRRIIVPDKQVSYACAHCLKIVPHTCFDNHALLRLRYRKPPPESRSRRKLCDWTPGDAKSQGLKRQANLRNGTLARWISFNSSLGTSQAKLEELYKIDSRRHRRLCNECKFVTSAFAQNAPLNGGWQGSHRDSNDGTATVPAVKCRQRRCHDNTERYFPGLFPIGADEEYPFRQHELAAFREGYPDSYDSNGRDFRAPPFENWRCNRCFADAVGEEELGRQLLAFWKKFADYEINSFDEIVKEGWYMIENMSNKVGDESLSWEQMVRSSRPSTDSLDVVPSGKHIYQMHPVHRLSYHEIFAKWSAMLDDYGWSSRQEHTRSFLWFIDEYEVIEKRIMELKLHTRSLENHPEQLVLYGLGGKMSRI</sequence>
<dbReference type="CDD" id="cd09917">
    <property type="entry name" value="F-box_SF"/>
    <property type="match status" value="1"/>
</dbReference>
<dbReference type="EMBL" id="KE145353">
    <property type="protein sequence ID" value="EPE36472.1"/>
    <property type="molecule type" value="Genomic_DNA"/>
</dbReference>
<evidence type="ECO:0000313" key="3">
    <source>
        <dbReference type="Proteomes" id="UP000016922"/>
    </source>
</evidence>
<proteinExistence type="predicted"/>
<protein>
    <recommendedName>
        <fullName evidence="1">F-box domain-containing protein</fullName>
    </recommendedName>
</protein>
<accession>S3DDH3</accession>
<evidence type="ECO:0000259" key="1">
    <source>
        <dbReference type="PROSITE" id="PS50181"/>
    </source>
</evidence>
<dbReference type="OMA" id="RMITTWE"/>
<keyword evidence="3" id="KW-1185">Reference proteome</keyword>
<dbReference type="InterPro" id="IPR001810">
    <property type="entry name" value="F-box_dom"/>
</dbReference>